<dbReference type="EMBL" id="DUJS01000002">
    <property type="protein sequence ID" value="HII69834.1"/>
    <property type="molecule type" value="Genomic_DNA"/>
</dbReference>
<dbReference type="Pfam" id="PF00571">
    <property type="entry name" value="CBS"/>
    <property type="match status" value="1"/>
</dbReference>
<gene>
    <name evidence="2" type="ORF">HA336_01200</name>
</gene>
<dbReference type="SUPFAM" id="SSF54631">
    <property type="entry name" value="CBS-domain pair"/>
    <property type="match status" value="1"/>
</dbReference>
<reference evidence="2" key="1">
    <citation type="journal article" date="2020" name="bioRxiv">
        <title>A rank-normalized archaeal taxonomy based on genome phylogeny resolves widespread incomplete and uneven classifications.</title>
        <authorList>
            <person name="Rinke C."/>
            <person name="Chuvochina M."/>
            <person name="Mussig A.J."/>
            <person name="Chaumeil P.-A."/>
            <person name="Waite D.W."/>
            <person name="Whitman W.B."/>
            <person name="Parks D.H."/>
            <person name="Hugenholtz P."/>
        </authorList>
    </citation>
    <scope>NUCLEOTIDE SEQUENCE</scope>
    <source>
        <strain evidence="2">UBA8853</strain>
    </source>
</reference>
<dbReference type="Proteomes" id="UP000619545">
    <property type="component" value="Unassembled WGS sequence"/>
</dbReference>
<evidence type="ECO:0000259" key="1">
    <source>
        <dbReference type="Pfam" id="PF00571"/>
    </source>
</evidence>
<protein>
    <submittedName>
        <fullName evidence="2">CBS domain-containing protein</fullName>
    </submittedName>
</protein>
<sequence length="34" mass="3637">MERKKTTRAFVVSCEGTPVGVISVTDILSAIIQS</sequence>
<dbReference type="InterPro" id="IPR000644">
    <property type="entry name" value="CBS_dom"/>
</dbReference>
<dbReference type="Gene3D" id="3.10.580.10">
    <property type="entry name" value="CBS-domain"/>
    <property type="match status" value="1"/>
</dbReference>
<dbReference type="InterPro" id="IPR046342">
    <property type="entry name" value="CBS_dom_sf"/>
</dbReference>
<organism evidence="2 3">
    <name type="scientific">Methanopyrus kandleri</name>
    <dbReference type="NCBI Taxonomy" id="2320"/>
    <lineage>
        <taxon>Archaea</taxon>
        <taxon>Methanobacteriati</taxon>
        <taxon>Methanobacteriota</taxon>
        <taxon>Methanomada group</taxon>
        <taxon>Methanopyri</taxon>
        <taxon>Methanopyrales</taxon>
        <taxon>Methanopyraceae</taxon>
        <taxon>Methanopyrus</taxon>
    </lineage>
</organism>
<evidence type="ECO:0000313" key="2">
    <source>
        <dbReference type="EMBL" id="HII69834.1"/>
    </source>
</evidence>
<feature type="domain" description="CBS" evidence="1">
    <location>
        <begin position="1"/>
        <end position="32"/>
    </location>
</feature>
<accession>A0A832T5F2</accession>
<proteinExistence type="predicted"/>
<evidence type="ECO:0000313" key="3">
    <source>
        <dbReference type="Proteomes" id="UP000619545"/>
    </source>
</evidence>
<comment type="caution">
    <text evidence="2">The sequence shown here is derived from an EMBL/GenBank/DDBJ whole genome shotgun (WGS) entry which is preliminary data.</text>
</comment>
<name>A0A832T5F2_9EURY</name>
<dbReference type="AlphaFoldDB" id="A0A832T5F2"/>